<sequence>MKHARIARFVTPPVSCGGLVPAAWNGAARRGGAAFA</sequence>
<organism evidence="1 2">
    <name type="scientific">Variovorax paradoxus (strain EPS)</name>
    <dbReference type="NCBI Taxonomy" id="595537"/>
    <lineage>
        <taxon>Bacteria</taxon>
        <taxon>Pseudomonadati</taxon>
        <taxon>Pseudomonadota</taxon>
        <taxon>Betaproteobacteria</taxon>
        <taxon>Burkholderiales</taxon>
        <taxon>Comamonadaceae</taxon>
        <taxon>Variovorax</taxon>
    </lineage>
</organism>
<evidence type="ECO:0000313" key="2">
    <source>
        <dbReference type="Proteomes" id="UP000008917"/>
    </source>
</evidence>
<reference evidence="1 2" key="2">
    <citation type="journal article" date="2013" name="Genome Announc.">
        <title>Genome of the Root-Associated Plant Growth-Promoting Bacterium Variovorax paradoxus Strain EPS.</title>
        <authorList>
            <person name="Han J.I."/>
            <person name="Spain J.C."/>
            <person name="Leadbetter J.R."/>
            <person name="Ovchinnikova G."/>
            <person name="Goodwin L.A."/>
            <person name="Han C.S."/>
            <person name="Woyke T."/>
            <person name="Davenport K.W."/>
            <person name="Orwin P.M."/>
        </authorList>
    </citation>
    <scope>NUCLEOTIDE SEQUENCE [LARGE SCALE GENOMIC DNA]</scope>
    <source>
        <strain evidence="1 2">EPS</strain>
    </source>
</reference>
<evidence type="ECO:0000313" key="1">
    <source>
        <dbReference type="EMBL" id="ADU39139.1"/>
    </source>
</evidence>
<name>E6V260_VARPE</name>
<reference evidence="2" key="1">
    <citation type="submission" date="2010-12" db="EMBL/GenBank/DDBJ databases">
        <title>Complete sequence of Variovorax paradoxus EPS.</title>
        <authorList>
            <consortium name="US DOE Joint Genome Institute"/>
            <person name="Lucas S."/>
            <person name="Copeland A."/>
            <person name="Lapidus A."/>
            <person name="Cheng J.-F."/>
            <person name="Goodwin L."/>
            <person name="Pitluck S."/>
            <person name="Teshima H."/>
            <person name="Detter J.C."/>
            <person name="Han C."/>
            <person name="Tapia R."/>
            <person name="Land M."/>
            <person name="Hauser L."/>
            <person name="Kyrpides N."/>
            <person name="Ivanova N."/>
            <person name="Ovchinnikova G."/>
            <person name="Orwin P."/>
            <person name="Han J.-I.G."/>
            <person name="Woyke T."/>
        </authorList>
    </citation>
    <scope>NUCLEOTIDE SEQUENCE [LARGE SCALE GENOMIC DNA]</scope>
    <source>
        <strain evidence="2">EPS</strain>
    </source>
</reference>
<dbReference type="KEGG" id="vpe:Varpa_4979"/>
<dbReference type="STRING" id="595537.Varpa_4979"/>
<accession>E6V260</accession>
<dbReference type="HOGENOM" id="CLU_3359096_0_0_4"/>
<dbReference type="Proteomes" id="UP000008917">
    <property type="component" value="Chromosome"/>
</dbReference>
<dbReference type="EMBL" id="CP002417">
    <property type="protein sequence ID" value="ADU39139.1"/>
    <property type="molecule type" value="Genomic_DNA"/>
</dbReference>
<proteinExistence type="predicted"/>
<dbReference type="AlphaFoldDB" id="E6V260"/>
<protein>
    <submittedName>
        <fullName evidence="1">Uncharacterized protein</fullName>
    </submittedName>
</protein>
<gene>
    <name evidence="1" type="ordered locus">Varpa_4979</name>
</gene>